<dbReference type="Pfam" id="PF13439">
    <property type="entry name" value="Glyco_transf_4"/>
    <property type="match status" value="1"/>
</dbReference>
<evidence type="ECO:0000256" key="2">
    <source>
        <dbReference type="ARBA" id="ARBA00022676"/>
    </source>
</evidence>
<dbReference type="GO" id="GO:0016757">
    <property type="term" value="F:glycosyltransferase activity"/>
    <property type="evidence" value="ECO:0007669"/>
    <property type="project" value="UniProtKB-KW"/>
</dbReference>
<gene>
    <name evidence="7" type="ORF">CCS01_31795</name>
</gene>
<dbReference type="InterPro" id="IPR001296">
    <property type="entry name" value="Glyco_trans_1"/>
</dbReference>
<feature type="domain" description="Glycosyltransferase subfamily 4-like N-terminal" evidence="6">
    <location>
        <begin position="133"/>
        <end position="245"/>
    </location>
</feature>
<dbReference type="Proteomes" id="UP000239724">
    <property type="component" value="Unassembled WGS sequence"/>
</dbReference>
<dbReference type="SUPFAM" id="SSF53756">
    <property type="entry name" value="UDP-Glycosyltransferase/glycogen phosphorylase"/>
    <property type="match status" value="1"/>
</dbReference>
<evidence type="ECO:0000256" key="3">
    <source>
        <dbReference type="ARBA" id="ARBA00022679"/>
    </source>
</evidence>
<keyword evidence="3" id="KW-0808">Transferase</keyword>
<evidence type="ECO:0000259" key="5">
    <source>
        <dbReference type="Pfam" id="PF00534"/>
    </source>
</evidence>
<name>A0A2S6MTR9_RHOGL</name>
<feature type="compositionally biased region" description="Basic and acidic residues" evidence="4">
    <location>
        <begin position="9"/>
        <end position="18"/>
    </location>
</feature>
<comment type="similarity">
    <text evidence="1">Belongs to the glycosyltransferase group 1 family. Glycosyltransferase 4 subfamily.</text>
</comment>
<evidence type="ECO:0000313" key="8">
    <source>
        <dbReference type="Proteomes" id="UP000239724"/>
    </source>
</evidence>
<dbReference type="Gene3D" id="3.40.50.2000">
    <property type="entry name" value="Glycogen Phosphorylase B"/>
    <property type="match status" value="2"/>
</dbReference>
<evidence type="ECO:0000259" key="6">
    <source>
        <dbReference type="Pfam" id="PF13439"/>
    </source>
</evidence>
<keyword evidence="8" id="KW-1185">Reference proteome</keyword>
<evidence type="ECO:0008006" key="9">
    <source>
        <dbReference type="Google" id="ProtNLM"/>
    </source>
</evidence>
<reference evidence="7 8" key="1">
    <citation type="journal article" date="2018" name="Arch. Microbiol.">
        <title>New insights into the metabolic potential of the phototrophic purple bacterium Rhodopila globiformis DSM 161(T) from its draft genome sequence and evidence for a vanadium-dependent nitrogenase.</title>
        <authorList>
            <person name="Imhoff J.F."/>
            <person name="Rahn T."/>
            <person name="Kunzel S."/>
            <person name="Neulinger S.C."/>
        </authorList>
    </citation>
    <scope>NUCLEOTIDE SEQUENCE [LARGE SCALE GENOMIC DNA]</scope>
    <source>
        <strain evidence="7 8">DSM 161</strain>
    </source>
</reference>
<dbReference type="InterPro" id="IPR028098">
    <property type="entry name" value="Glyco_trans_4-like_N"/>
</dbReference>
<evidence type="ECO:0000313" key="7">
    <source>
        <dbReference type="EMBL" id="PPQ25757.1"/>
    </source>
</evidence>
<dbReference type="PANTHER" id="PTHR12526">
    <property type="entry name" value="GLYCOSYLTRANSFERASE"/>
    <property type="match status" value="1"/>
</dbReference>
<sequence>MPPSRRERHRLECDRSDRVAGSLARPRSCGDRHGRQRQDHGPGAGDAAEAAGCDDRGRGALAARRRPIPAACGVQPGMSNRRTVFLVCPYGQIGGGMGSIMDYLASQQHDPLDRFDLKRLESRGGGHIAFSPLFLAAAVGRIVLEAMRGRLAVVHLNLAERGSVYRKAVLLAVAKLSGGRVLLHLHAAQIVQFHASVGPARRMLMRWMFHAADHCVVLGEVWRRWVADTFDIRANRISVIYNGVPATAPRPRTVPRDGRFRLLFVGNLLERKGVKDLLQAFATPSLRSRNIELTMAGGGPVEQCRALAQQLGIADRLRFTGWVSQEAARDLMVNADALILPAYDEGLPLVILEALASATPVICTPVGSIPEVLADHETALFVSPGDVSGIAAAIVELIDQPATGRRIAAAGSALYERLFTMEAFARSIGSLYATLAPRDASPGAPAWPPVREARDNRQR</sequence>
<dbReference type="PANTHER" id="PTHR12526:SF640">
    <property type="entry name" value="COLANIC ACID BIOSYNTHESIS GLYCOSYLTRANSFERASE WCAL-RELATED"/>
    <property type="match status" value="1"/>
</dbReference>
<feature type="compositionally biased region" description="Basic and acidic residues" evidence="4">
    <location>
        <begin position="28"/>
        <end position="40"/>
    </location>
</feature>
<accession>A0A2S6MTR9</accession>
<evidence type="ECO:0000256" key="4">
    <source>
        <dbReference type="SAM" id="MobiDB-lite"/>
    </source>
</evidence>
<feature type="region of interest" description="Disordered" evidence="4">
    <location>
        <begin position="439"/>
        <end position="459"/>
    </location>
</feature>
<feature type="region of interest" description="Disordered" evidence="4">
    <location>
        <begin position="1"/>
        <end position="52"/>
    </location>
</feature>
<comment type="caution">
    <text evidence="7">The sequence shown here is derived from an EMBL/GenBank/DDBJ whole genome shotgun (WGS) entry which is preliminary data.</text>
</comment>
<dbReference type="AlphaFoldDB" id="A0A2S6MTR9"/>
<protein>
    <recommendedName>
        <fullName evidence="9">Glycosyltransferase subfamily 4-like N-terminal domain-containing protein</fullName>
    </recommendedName>
</protein>
<dbReference type="EMBL" id="NHRY01000277">
    <property type="protein sequence ID" value="PPQ25757.1"/>
    <property type="molecule type" value="Genomic_DNA"/>
</dbReference>
<proteinExistence type="inferred from homology"/>
<dbReference type="Pfam" id="PF00534">
    <property type="entry name" value="Glycos_transf_1"/>
    <property type="match status" value="1"/>
</dbReference>
<organism evidence="7 8">
    <name type="scientific">Rhodopila globiformis</name>
    <name type="common">Rhodopseudomonas globiformis</name>
    <dbReference type="NCBI Taxonomy" id="1071"/>
    <lineage>
        <taxon>Bacteria</taxon>
        <taxon>Pseudomonadati</taxon>
        <taxon>Pseudomonadota</taxon>
        <taxon>Alphaproteobacteria</taxon>
        <taxon>Acetobacterales</taxon>
        <taxon>Acetobacteraceae</taxon>
        <taxon>Rhodopila</taxon>
    </lineage>
</organism>
<dbReference type="CDD" id="cd03801">
    <property type="entry name" value="GT4_PimA-like"/>
    <property type="match status" value="1"/>
</dbReference>
<keyword evidence="2" id="KW-0328">Glycosyltransferase</keyword>
<feature type="domain" description="Glycosyl transferase family 1" evidence="5">
    <location>
        <begin position="254"/>
        <end position="410"/>
    </location>
</feature>
<evidence type="ECO:0000256" key="1">
    <source>
        <dbReference type="ARBA" id="ARBA00009481"/>
    </source>
</evidence>